<dbReference type="PANTHER" id="PTHR45678:SF9">
    <property type="entry name" value="CALCIUM-BINDING MITOCHONDRIAL CARRIER PROTEIN ARALAR1"/>
    <property type="match status" value="1"/>
</dbReference>
<keyword evidence="4 11" id="KW-0812">Transmembrane</keyword>
<evidence type="ECO:0000256" key="1">
    <source>
        <dbReference type="ARBA" id="ARBA00004448"/>
    </source>
</evidence>
<evidence type="ECO:0000313" key="14">
    <source>
        <dbReference type="Proteomes" id="UP000053660"/>
    </source>
</evidence>
<dbReference type="GO" id="GO:0005743">
    <property type="term" value="C:mitochondrial inner membrane"/>
    <property type="evidence" value="ECO:0007669"/>
    <property type="project" value="UniProtKB-SubCell"/>
</dbReference>
<dbReference type="Pfam" id="PF00153">
    <property type="entry name" value="Mito_carr"/>
    <property type="match status" value="1"/>
</dbReference>
<dbReference type="Gene3D" id="1.50.40.10">
    <property type="entry name" value="Mitochondrial carrier domain"/>
    <property type="match status" value="1"/>
</dbReference>
<comment type="subcellular location">
    <subcellularLocation>
        <location evidence="1">Mitochondrion inner membrane</location>
        <topology evidence="1">Multi-pass membrane protein</topology>
    </subcellularLocation>
</comment>
<reference evidence="13 14" key="1">
    <citation type="submission" date="2014-03" db="EMBL/GenBank/DDBJ databases">
        <title>Draft genome of the hookworm Oesophagostomum dentatum.</title>
        <authorList>
            <person name="Mitreva M."/>
        </authorList>
    </citation>
    <scope>NUCLEOTIDE SEQUENCE [LARGE SCALE GENOMIC DNA]</scope>
    <source>
        <strain evidence="13 14">OD-Hann</strain>
    </source>
</reference>
<keyword evidence="9" id="KW-0496">Mitochondrion</keyword>
<dbReference type="InterPro" id="IPR023395">
    <property type="entry name" value="MCP_dom_sf"/>
</dbReference>
<dbReference type="InterPro" id="IPR051028">
    <property type="entry name" value="Mito_Solute_Carrier"/>
</dbReference>
<evidence type="ECO:0000256" key="5">
    <source>
        <dbReference type="ARBA" id="ARBA00022737"/>
    </source>
</evidence>
<dbReference type="GO" id="GO:0043490">
    <property type="term" value="P:malate-aspartate shuttle"/>
    <property type="evidence" value="ECO:0007669"/>
    <property type="project" value="TreeGrafter"/>
</dbReference>
<keyword evidence="10 11" id="KW-0472">Membrane</keyword>
<dbReference type="EMBL" id="KN557434">
    <property type="protein sequence ID" value="KHJ87590.1"/>
    <property type="molecule type" value="Genomic_DNA"/>
</dbReference>
<dbReference type="Proteomes" id="UP000053660">
    <property type="component" value="Unassembled WGS sequence"/>
</dbReference>
<dbReference type="PANTHER" id="PTHR45678">
    <property type="entry name" value="MITOCHONDRIAL 2-OXODICARBOXYLATE CARRIER 1-RELATED"/>
    <property type="match status" value="1"/>
</dbReference>
<dbReference type="PRINTS" id="PR00926">
    <property type="entry name" value="MITOCARRIER"/>
</dbReference>
<protein>
    <submittedName>
        <fullName evidence="13">Uncharacterized protein</fullName>
    </submittedName>
</protein>
<evidence type="ECO:0000256" key="3">
    <source>
        <dbReference type="ARBA" id="ARBA00022448"/>
    </source>
</evidence>
<evidence type="ECO:0000313" key="13">
    <source>
        <dbReference type="EMBL" id="KHJ87590.1"/>
    </source>
</evidence>
<dbReference type="PROSITE" id="PS50920">
    <property type="entry name" value="SOLCAR"/>
    <property type="match status" value="1"/>
</dbReference>
<keyword evidence="14" id="KW-1185">Reference proteome</keyword>
<dbReference type="SUPFAM" id="SSF103506">
    <property type="entry name" value="Mitochondrial carrier"/>
    <property type="match status" value="1"/>
</dbReference>
<comment type="similarity">
    <text evidence="2 12">Belongs to the mitochondrial carrier (TC 2.A.29) family.</text>
</comment>
<feature type="non-terminal residue" evidence="13">
    <location>
        <position position="1"/>
    </location>
</feature>
<dbReference type="AlphaFoldDB" id="A0A0B1SWN9"/>
<sequence>LNSHFQVEILFHLSELAHPGKKTLSLKDIELIDPERLKRVSATERLINLKAVASKEDRGVGTAVLESAYRFLLGSIAGACGATAVYPIDLVKTRMQNQRTGSFVGEVMYKNSLDCFRKVVKFEGLLGLYRGLLPQIVGVAPEKAIKLTMNDFVRDKFTKEGKIPLWAEILAGGCAGGSQV</sequence>
<keyword evidence="3 12" id="KW-0813">Transport</keyword>
<evidence type="ECO:0000256" key="9">
    <source>
        <dbReference type="ARBA" id="ARBA00023128"/>
    </source>
</evidence>
<evidence type="ECO:0000256" key="4">
    <source>
        <dbReference type="ARBA" id="ARBA00022692"/>
    </source>
</evidence>
<evidence type="ECO:0000256" key="7">
    <source>
        <dbReference type="ARBA" id="ARBA00022837"/>
    </source>
</evidence>
<keyword evidence="8" id="KW-1133">Transmembrane helix</keyword>
<dbReference type="InterPro" id="IPR002067">
    <property type="entry name" value="MCP"/>
</dbReference>
<dbReference type="InterPro" id="IPR018108">
    <property type="entry name" value="MCP_transmembrane"/>
</dbReference>
<evidence type="ECO:0000256" key="8">
    <source>
        <dbReference type="ARBA" id="ARBA00022989"/>
    </source>
</evidence>
<feature type="repeat" description="Solcar" evidence="11">
    <location>
        <begin position="65"/>
        <end position="156"/>
    </location>
</feature>
<keyword evidence="7" id="KW-0106">Calcium</keyword>
<gene>
    <name evidence="13" type="ORF">OESDEN_12633</name>
</gene>
<dbReference type="GO" id="GO:0005313">
    <property type="term" value="F:L-glutamate transmembrane transporter activity"/>
    <property type="evidence" value="ECO:0007669"/>
    <property type="project" value="TreeGrafter"/>
</dbReference>
<evidence type="ECO:0000256" key="6">
    <source>
        <dbReference type="ARBA" id="ARBA00022792"/>
    </source>
</evidence>
<evidence type="ECO:0000256" key="12">
    <source>
        <dbReference type="RuleBase" id="RU000488"/>
    </source>
</evidence>
<dbReference type="GO" id="GO:0015183">
    <property type="term" value="F:L-aspartate transmembrane transporter activity"/>
    <property type="evidence" value="ECO:0007669"/>
    <property type="project" value="TreeGrafter"/>
</dbReference>
<keyword evidence="5" id="KW-0677">Repeat</keyword>
<accession>A0A0B1SWN9</accession>
<name>A0A0B1SWN9_OESDE</name>
<organism evidence="13 14">
    <name type="scientific">Oesophagostomum dentatum</name>
    <name type="common">Nodular worm</name>
    <dbReference type="NCBI Taxonomy" id="61180"/>
    <lineage>
        <taxon>Eukaryota</taxon>
        <taxon>Metazoa</taxon>
        <taxon>Ecdysozoa</taxon>
        <taxon>Nematoda</taxon>
        <taxon>Chromadorea</taxon>
        <taxon>Rhabditida</taxon>
        <taxon>Rhabditina</taxon>
        <taxon>Rhabditomorpha</taxon>
        <taxon>Strongyloidea</taxon>
        <taxon>Strongylidae</taxon>
        <taxon>Oesophagostomum</taxon>
    </lineage>
</organism>
<evidence type="ECO:0000256" key="10">
    <source>
        <dbReference type="ARBA" id="ARBA00023136"/>
    </source>
</evidence>
<evidence type="ECO:0000256" key="2">
    <source>
        <dbReference type="ARBA" id="ARBA00006375"/>
    </source>
</evidence>
<proteinExistence type="inferred from homology"/>
<keyword evidence="6" id="KW-0999">Mitochondrion inner membrane</keyword>
<dbReference type="OrthoDB" id="2161at2759"/>
<evidence type="ECO:0000256" key="11">
    <source>
        <dbReference type="PROSITE-ProRule" id="PRU00282"/>
    </source>
</evidence>